<evidence type="ECO:0000313" key="2">
    <source>
        <dbReference type="Proteomes" id="UP000318294"/>
    </source>
</evidence>
<dbReference type="Proteomes" id="UP000318294">
    <property type="component" value="Unassembled WGS sequence"/>
</dbReference>
<dbReference type="AlphaFoldDB" id="A0A554XI55"/>
<reference evidence="1 2" key="1">
    <citation type="submission" date="2019-07" db="EMBL/GenBank/DDBJ databases">
        <title>Tepidimonas charontis SPSP-6 draft genome.</title>
        <authorList>
            <person name="Da Costa M.S."/>
            <person name="Froufe H.J.C."/>
            <person name="Egas C."/>
            <person name="Albuquerque L."/>
        </authorList>
    </citation>
    <scope>NUCLEOTIDE SEQUENCE [LARGE SCALE GENOMIC DNA]</scope>
    <source>
        <strain evidence="1 2">SPSP-6</strain>
    </source>
</reference>
<keyword evidence="2" id="KW-1185">Reference proteome</keyword>
<protein>
    <submittedName>
        <fullName evidence="1">Uncharacterized protein</fullName>
    </submittedName>
</protein>
<organism evidence="1 2">
    <name type="scientific">Tepidimonas charontis</name>
    <dbReference type="NCBI Taxonomy" id="2267262"/>
    <lineage>
        <taxon>Bacteria</taxon>
        <taxon>Pseudomonadati</taxon>
        <taxon>Pseudomonadota</taxon>
        <taxon>Betaproteobacteria</taxon>
        <taxon>Burkholderiales</taxon>
        <taxon>Tepidimonas</taxon>
    </lineage>
</organism>
<accession>A0A554XI55</accession>
<proteinExistence type="predicted"/>
<gene>
    <name evidence="1" type="ORF">Tchar_00710</name>
</gene>
<sequence>MTACAQILIRAVDETRAAFGSIQRNLGGLLDAARRLTSSPA</sequence>
<comment type="caution">
    <text evidence="1">The sequence shown here is derived from an EMBL/GenBank/DDBJ whole genome shotgun (WGS) entry which is preliminary data.</text>
</comment>
<dbReference type="EMBL" id="VJON01000007">
    <property type="protein sequence ID" value="TSE35514.1"/>
    <property type="molecule type" value="Genomic_DNA"/>
</dbReference>
<name>A0A554XI55_9BURK</name>
<evidence type="ECO:0000313" key="1">
    <source>
        <dbReference type="EMBL" id="TSE35514.1"/>
    </source>
</evidence>